<sequence length="300" mass="35060">MFYLNQPEPIQDLIDELAEVSPLWIDTEVADYNTKTPRLSLISILAYAQDLNGDRTCILDVLNQPKIVEYFINKIMVNPQIEKVFHNAAYDLRFLGKEKAKNITCTLKMAKSIPYYLLPIPNHTLKTLVEHFTPFLEVSKEEQTSDWGQRPLSQKQLAYAKLDPVYLCQIHQQLQPLFAKSTSDNFTDDLDYLEKRYREIEEEWKLLNSEMEAIQTKVKQLMEAKHIKETPIFKLSISERKTIKVDFYELAEKAKIKGLTLHFPVTLTQELQKKTELILRELNLQEDTRKVVRLISKNNG</sequence>
<feature type="coiled-coil region" evidence="1">
    <location>
        <begin position="183"/>
        <end position="217"/>
    </location>
</feature>
<dbReference type="GO" id="GO:0003676">
    <property type="term" value="F:nucleic acid binding"/>
    <property type="evidence" value="ECO:0007669"/>
    <property type="project" value="InterPro"/>
</dbReference>
<dbReference type="Pfam" id="PF01612">
    <property type="entry name" value="DNA_pol_A_exo1"/>
    <property type="match status" value="1"/>
</dbReference>
<dbReference type="GO" id="GO:0008408">
    <property type="term" value="F:3'-5' exonuclease activity"/>
    <property type="evidence" value="ECO:0007669"/>
    <property type="project" value="InterPro"/>
</dbReference>
<dbReference type="InterPro" id="IPR012337">
    <property type="entry name" value="RNaseH-like_sf"/>
</dbReference>
<dbReference type="InterPro" id="IPR036397">
    <property type="entry name" value="RNaseH_sf"/>
</dbReference>
<gene>
    <name evidence="3" type="ORF">DSM107014_12955</name>
</gene>
<dbReference type="EMBL" id="JADQBC010000087">
    <property type="protein sequence ID" value="MBR8828789.1"/>
    <property type="molecule type" value="Genomic_DNA"/>
</dbReference>
<name>A0A941GR30_9CHRO</name>
<protein>
    <submittedName>
        <fullName evidence="3">Ribonuclease D</fullName>
    </submittedName>
</protein>
<organism evidence="3 4">
    <name type="scientific">Gomphosphaeria aponina SAG 52.96 = DSM 107014</name>
    <dbReference type="NCBI Taxonomy" id="1521640"/>
    <lineage>
        <taxon>Bacteria</taxon>
        <taxon>Bacillati</taxon>
        <taxon>Cyanobacteriota</taxon>
        <taxon>Cyanophyceae</taxon>
        <taxon>Oscillatoriophycideae</taxon>
        <taxon>Chroococcales</taxon>
        <taxon>Gomphosphaeriaceae</taxon>
        <taxon>Gomphosphaeria</taxon>
    </lineage>
</organism>
<dbReference type="SMART" id="SM00474">
    <property type="entry name" value="35EXOc"/>
    <property type="match status" value="1"/>
</dbReference>
<dbReference type="SUPFAM" id="SSF53098">
    <property type="entry name" value="Ribonuclease H-like"/>
    <property type="match status" value="1"/>
</dbReference>
<reference evidence="3" key="1">
    <citation type="submission" date="2021-02" db="EMBL/GenBank/DDBJ databases">
        <title>Metagenome analyses of Stigonema ocellatum DSM 106950, Chlorogloea purpurea SAG 13.99 and Gomphosphaeria aponina DSM 107014.</title>
        <authorList>
            <person name="Marter P."/>
            <person name="Huang S."/>
        </authorList>
    </citation>
    <scope>NUCLEOTIDE SEQUENCE</scope>
    <source>
        <strain evidence="3">JP213</strain>
    </source>
</reference>
<evidence type="ECO:0000313" key="4">
    <source>
        <dbReference type="Proteomes" id="UP000767446"/>
    </source>
</evidence>
<dbReference type="Gene3D" id="3.30.420.10">
    <property type="entry name" value="Ribonuclease H-like superfamily/Ribonuclease H"/>
    <property type="match status" value="1"/>
</dbReference>
<accession>A0A941GR30</accession>
<dbReference type="PANTHER" id="PTHR47649:SF1">
    <property type="entry name" value="RIBONUCLEASE D"/>
    <property type="match status" value="1"/>
</dbReference>
<proteinExistence type="predicted"/>
<evidence type="ECO:0000313" key="3">
    <source>
        <dbReference type="EMBL" id="MBR8828789.1"/>
    </source>
</evidence>
<evidence type="ECO:0000259" key="2">
    <source>
        <dbReference type="SMART" id="SM00474"/>
    </source>
</evidence>
<dbReference type="AlphaFoldDB" id="A0A941GR30"/>
<feature type="domain" description="3'-5' exonuclease" evidence="2">
    <location>
        <begin position="1"/>
        <end position="179"/>
    </location>
</feature>
<dbReference type="PANTHER" id="PTHR47649">
    <property type="entry name" value="RIBONUCLEASE D"/>
    <property type="match status" value="1"/>
</dbReference>
<dbReference type="InterPro" id="IPR051086">
    <property type="entry name" value="RNase_D-like"/>
</dbReference>
<keyword evidence="1" id="KW-0175">Coiled coil</keyword>
<evidence type="ECO:0000256" key="1">
    <source>
        <dbReference type="SAM" id="Coils"/>
    </source>
</evidence>
<dbReference type="GO" id="GO:0006139">
    <property type="term" value="P:nucleobase-containing compound metabolic process"/>
    <property type="evidence" value="ECO:0007669"/>
    <property type="project" value="InterPro"/>
</dbReference>
<dbReference type="InterPro" id="IPR002562">
    <property type="entry name" value="3'-5'_exonuclease_dom"/>
</dbReference>
<dbReference type="Proteomes" id="UP000767446">
    <property type="component" value="Unassembled WGS sequence"/>
</dbReference>
<comment type="caution">
    <text evidence="3">The sequence shown here is derived from an EMBL/GenBank/DDBJ whole genome shotgun (WGS) entry which is preliminary data.</text>
</comment>